<dbReference type="Proteomes" id="UP001597469">
    <property type="component" value="Unassembled WGS sequence"/>
</dbReference>
<keyword evidence="3" id="KW-0812">Transmembrane</keyword>
<evidence type="ECO:0000256" key="3">
    <source>
        <dbReference type="SAM" id="Phobius"/>
    </source>
</evidence>
<name>A0ABW5M1L7_9BACT</name>
<keyword evidence="3" id="KW-0472">Membrane</keyword>
<feature type="region of interest" description="Disordered" evidence="2">
    <location>
        <begin position="708"/>
        <end position="741"/>
    </location>
</feature>
<dbReference type="RefSeq" id="WP_381522054.1">
    <property type="nucleotide sequence ID" value="NZ_JBHULN010000005.1"/>
</dbReference>
<feature type="transmembrane region" description="Helical" evidence="3">
    <location>
        <begin position="12"/>
        <end position="31"/>
    </location>
</feature>
<sequence length="741" mass="84311">MSIQVFLRLLKQHLLLFILIPCITALTAWYVTRNQLNIYKSQATIYTGMVSRYSLLSDKQNSYFDRSANAFDNLLTTLNSKETLLQIGISLLADHLRLQQSDTLVLGETGFQRLQSEIPLDWRAMLPVEGDSAQLYRAIDSLSKTQTDNPIKNLLLKSDSYYSIEQISKKLEASARKNTNDILLMEYESDDPAVAQQTLRYAIQILNKRYSLFKTSETNSVVGYYEVQLKKAKENLDRAEANLREFNVRHQVVDFDEESKNVAASREAIISEYNQELMRKNAAKAALDALSRRMSQQGNVYTANNDLSEKQRKLTQAENQLANARAYNQPKNVISRLQANVAQAGEELKASAQKYDAATNTPDAVPTQSMANDRLAKVLEYEESSARLELYQKRLDEYQAKTDEYSPLGSQLRQLNRELSVAEKEYLDLLQNVDQSRTRRQDVAIAGTLQTLDAPDFPLAPQASKRWQLIAIGFGVGLFIALLLTALRFLIDKRIHSPEQAEALIGMPVTALFPNVRKPRVYSRVTRAAQSMFEQLFNAINIEIVEASGKPYLPIVTLFSIRSKQGKSWVANGLVDLYTNAEQRVAYCYPRVTGREQREVKKGVTFLPYTVRPDFMNVTSIEYLLDHNQPFDATQFDRIILELPALINNQIPVYLMNESAMSLLVVDANSTWGRTEKQLLSLYERVTNQPVLTILNRVEDNYIDVPKPADAMPTLQPERPVQPRQAQRNANWDYRSLTSGR</sequence>
<organism evidence="4 5">
    <name type="scientific">Spirosoma soli</name>
    <dbReference type="NCBI Taxonomy" id="1770529"/>
    <lineage>
        <taxon>Bacteria</taxon>
        <taxon>Pseudomonadati</taxon>
        <taxon>Bacteroidota</taxon>
        <taxon>Cytophagia</taxon>
        <taxon>Cytophagales</taxon>
        <taxon>Cytophagaceae</taxon>
        <taxon>Spirosoma</taxon>
    </lineage>
</organism>
<feature type="coiled-coil region" evidence="1">
    <location>
        <begin position="381"/>
        <end position="432"/>
    </location>
</feature>
<keyword evidence="1" id="KW-0175">Coiled coil</keyword>
<evidence type="ECO:0000256" key="1">
    <source>
        <dbReference type="SAM" id="Coils"/>
    </source>
</evidence>
<feature type="coiled-coil region" evidence="1">
    <location>
        <begin position="222"/>
        <end position="249"/>
    </location>
</feature>
<comment type="caution">
    <text evidence="4">The sequence shown here is derived from an EMBL/GenBank/DDBJ whole genome shotgun (WGS) entry which is preliminary data.</text>
</comment>
<evidence type="ECO:0000313" key="4">
    <source>
        <dbReference type="EMBL" id="MFD2570938.1"/>
    </source>
</evidence>
<proteinExistence type="predicted"/>
<dbReference type="PANTHER" id="PTHR32309">
    <property type="entry name" value="TYROSINE-PROTEIN KINASE"/>
    <property type="match status" value="1"/>
</dbReference>
<keyword evidence="5" id="KW-1185">Reference proteome</keyword>
<gene>
    <name evidence="4" type="ORF">ACFSUS_09860</name>
</gene>
<protein>
    <submittedName>
        <fullName evidence="4">GumC family protein</fullName>
    </submittedName>
</protein>
<feature type="transmembrane region" description="Helical" evidence="3">
    <location>
        <begin position="467"/>
        <end position="491"/>
    </location>
</feature>
<feature type="coiled-coil region" evidence="1">
    <location>
        <begin position="300"/>
        <end position="354"/>
    </location>
</feature>
<keyword evidence="3" id="KW-1133">Transmembrane helix</keyword>
<accession>A0ABW5M1L7</accession>
<dbReference type="InterPro" id="IPR050445">
    <property type="entry name" value="Bact_polysacc_biosynth/exp"/>
</dbReference>
<evidence type="ECO:0000313" key="5">
    <source>
        <dbReference type="Proteomes" id="UP001597469"/>
    </source>
</evidence>
<reference evidence="5" key="1">
    <citation type="journal article" date="2019" name="Int. J. Syst. Evol. Microbiol.">
        <title>The Global Catalogue of Microorganisms (GCM) 10K type strain sequencing project: providing services to taxonomists for standard genome sequencing and annotation.</title>
        <authorList>
            <consortium name="The Broad Institute Genomics Platform"/>
            <consortium name="The Broad Institute Genome Sequencing Center for Infectious Disease"/>
            <person name="Wu L."/>
            <person name="Ma J."/>
        </authorList>
    </citation>
    <scope>NUCLEOTIDE SEQUENCE [LARGE SCALE GENOMIC DNA]</scope>
    <source>
        <strain evidence="5">KCTC 42805</strain>
    </source>
</reference>
<evidence type="ECO:0000256" key="2">
    <source>
        <dbReference type="SAM" id="MobiDB-lite"/>
    </source>
</evidence>
<dbReference type="EMBL" id="JBHULN010000005">
    <property type="protein sequence ID" value="MFD2570938.1"/>
    <property type="molecule type" value="Genomic_DNA"/>
</dbReference>
<feature type="compositionally biased region" description="Polar residues" evidence="2">
    <location>
        <begin position="724"/>
        <end position="741"/>
    </location>
</feature>
<dbReference type="PANTHER" id="PTHR32309:SF13">
    <property type="entry name" value="FERRIC ENTEROBACTIN TRANSPORT PROTEIN FEPE"/>
    <property type="match status" value="1"/>
</dbReference>